<protein>
    <submittedName>
        <fullName evidence="1">Uncharacterized protein</fullName>
    </submittedName>
</protein>
<evidence type="ECO:0000313" key="2">
    <source>
        <dbReference type="Proteomes" id="UP000266861"/>
    </source>
</evidence>
<proteinExistence type="predicted"/>
<dbReference type="Proteomes" id="UP000266861">
    <property type="component" value="Unassembled WGS sequence"/>
</dbReference>
<organism evidence="1 2">
    <name type="scientific">Diversispora epigaea</name>
    <dbReference type="NCBI Taxonomy" id="1348612"/>
    <lineage>
        <taxon>Eukaryota</taxon>
        <taxon>Fungi</taxon>
        <taxon>Fungi incertae sedis</taxon>
        <taxon>Mucoromycota</taxon>
        <taxon>Glomeromycotina</taxon>
        <taxon>Glomeromycetes</taxon>
        <taxon>Diversisporales</taxon>
        <taxon>Diversisporaceae</taxon>
        <taxon>Diversispora</taxon>
    </lineage>
</organism>
<keyword evidence="2" id="KW-1185">Reference proteome</keyword>
<evidence type="ECO:0000313" key="1">
    <source>
        <dbReference type="EMBL" id="RHZ53891.1"/>
    </source>
</evidence>
<comment type="caution">
    <text evidence="1">The sequence shown here is derived from an EMBL/GenBank/DDBJ whole genome shotgun (WGS) entry which is preliminary data.</text>
</comment>
<dbReference type="AlphaFoldDB" id="A0A397GS64"/>
<reference evidence="1 2" key="1">
    <citation type="submission" date="2018-08" db="EMBL/GenBank/DDBJ databases">
        <title>Genome and evolution of the arbuscular mycorrhizal fungus Diversispora epigaea (formerly Glomus versiforme) and its bacterial endosymbionts.</title>
        <authorList>
            <person name="Sun X."/>
            <person name="Fei Z."/>
            <person name="Harrison M."/>
        </authorList>
    </citation>
    <scope>NUCLEOTIDE SEQUENCE [LARGE SCALE GENOMIC DNA]</scope>
    <source>
        <strain evidence="1 2">IT104</strain>
    </source>
</reference>
<gene>
    <name evidence="1" type="ORF">Glove_433g25</name>
</gene>
<dbReference type="EMBL" id="PQFF01000383">
    <property type="protein sequence ID" value="RHZ53891.1"/>
    <property type="molecule type" value="Genomic_DNA"/>
</dbReference>
<sequence length="449" mass="52106">MSRFLIITFARVFTNCATSVAYYRIFHSLFDLILQLTGSSPQFKHIHGNGWRCIIADLNYAQAKGLGIILNEIDKTKDWEEHLVHILKSCQVHYKRKIRENKYDEIVSNDMLALLSADSEDIINKLFDNILKNDENTTNLDYAQAKGLGMILNEIDKTKDWEEHLVHILKSCQVHYKRKIRENKYDEIVSNDMLALLSADSEDIINKLFDNILKNDENTTSWVSFYKQTWVIGSLNKTMSKIDNEIWITVPNNTNVAEAAHAYYTQIRVLVITRVNTLVKVPVKVLEKVPVRILVKANNALSNRRGKNLKLITAIKQGYKLDKERLIAINNNNKYNKPFRGRDKGSIARKVSSNKRQANKLIKKAKTTFSKRKQNENASSSKKKLKKTITIESDIEDNQNEDNQDQENIEFQEKVMALKERQLTLREREAKIREIELNNLIKEKELNNN</sequence>
<accession>A0A397GS64</accession>
<dbReference type="OrthoDB" id="2438191at2759"/>
<name>A0A397GS64_9GLOM</name>